<feature type="transmembrane region" description="Helical" evidence="6">
    <location>
        <begin position="277"/>
        <end position="295"/>
    </location>
</feature>
<dbReference type="SUPFAM" id="SSF103473">
    <property type="entry name" value="MFS general substrate transporter"/>
    <property type="match status" value="1"/>
</dbReference>
<dbReference type="GO" id="GO:0022857">
    <property type="term" value="F:transmembrane transporter activity"/>
    <property type="evidence" value="ECO:0007669"/>
    <property type="project" value="InterPro"/>
</dbReference>
<accession>A0A830F6X7</accession>
<evidence type="ECO:0000256" key="6">
    <source>
        <dbReference type="SAM" id="Phobius"/>
    </source>
</evidence>
<dbReference type="PANTHER" id="PTHR43124">
    <property type="entry name" value="PURINE EFFLUX PUMP PBUE"/>
    <property type="match status" value="1"/>
</dbReference>
<protein>
    <submittedName>
        <fullName evidence="8">MFS transporter</fullName>
    </submittedName>
</protein>
<feature type="transmembrane region" description="Helical" evidence="6">
    <location>
        <begin position="336"/>
        <end position="358"/>
    </location>
</feature>
<gene>
    <name evidence="8" type="ORF">GCM10009037_06220</name>
</gene>
<evidence type="ECO:0000259" key="7">
    <source>
        <dbReference type="PROSITE" id="PS50850"/>
    </source>
</evidence>
<dbReference type="AlphaFoldDB" id="A0A830F6X7"/>
<evidence type="ECO:0000256" key="4">
    <source>
        <dbReference type="ARBA" id="ARBA00022989"/>
    </source>
</evidence>
<dbReference type="InterPro" id="IPR020846">
    <property type="entry name" value="MFS_dom"/>
</dbReference>
<dbReference type="RefSeq" id="WP_229870884.1">
    <property type="nucleotide sequence ID" value="NZ_BMPF01000001.1"/>
</dbReference>
<sequence>MSDDGSLYGRGAVFASVCCFAYLVNFSRVGFAPLVDTFMDVFGVQPGTAGLVATMVWLGSALTRLPTGYLLTRVARRHAILGTGLLLVVAAGFTALAPTITVVAAGALLIGCATGVFYIAANPLVTELYPERVGWAVGIRGGSSQLAAVSAPLLVGALVLAFGWRGVFVGVAAVGVLLTAVFALTSRHATMPSAGVADRDLLGAVREQWRLVLTGIAVVGVTGFAWQGLFNFYIPYLTGRGFGDGTARTLLTVVFAAGVPAFFLSGRLADRVRRVPLVLVILAAFVCCLLALTAAEGVIAVAAVSAVLGYVIHSLFPTMDAFLLGTLPDDSRASAYSAYSAVMMLMQAPGSLAVGVLVEYGVSYGDVFRTYALVLAGVVTVLAALYVDGRLPTDAASIDRRE</sequence>
<keyword evidence="5 6" id="KW-0472">Membrane</keyword>
<dbReference type="InterPro" id="IPR050189">
    <property type="entry name" value="MFS_Efflux_Transporters"/>
</dbReference>
<evidence type="ECO:0000256" key="5">
    <source>
        <dbReference type="ARBA" id="ARBA00023136"/>
    </source>
</evidence>
<evidence type="ECO:0000256" key="1">
    <source>
        <dbReference type="ARBA" id="ARBA00004651"/>
    </source>
</evidence>
<feature type="transmembrane region" description="Helical" evidence="6">
    <location>
        <begin position="370"/>
        <end position="387"/>
    </location>
</feature>
<dbReference type="GO" id="GO:0005886">
    <property type="term" value="C:plasma membrane"/>
    <property type="evidence" value="ECO:0007669"/>
    <property type="project" value="UniProtKB-SubCell"/>
</dbReference>
<evidence type="ECO:0000313" key="8">
    <source>
        <dbReference type="EMBL" id="GGL25402.1"/>
    </source>
</evidence>
<feature type="transmembrane region" description="Helical" evidence="6">
    <location>
        <begin position="103"/>
        <end position="125"/>
    </location>
</feature>
<keyword evidence="2" id="KW-1003">Cell membrane</keyword>
<dbReference type="InterPro" id="IPR011701">
    <property type="entry name" value="MFS"/>
</dbReference>
<feature type="transmembrane region" description="Helical" evidence="6">
    <location>
        <begin position="246"/>
        <end position="265"/>
    </location>
</feature>
<feature type="transmembrane region" description="Helical" evidence="6">
    <location>
        <begin position="301"/>
        <end position="324"/>
    </location>
</feature>
<dbReference type="Gene3D" id="1.20.1250.20">
    <property type="entry name" value="MFS general substrate transporter like domains"/>
    <property type="match status" value="1"/>
</dbReference>
<proteinExistence type="predicted"/>
<dbReference type="Proteomes" id="UP000628840">
    <property type="component" value="Unassembled WGS sequence"/>
</dbReference>
<keyword evidence="9" id="KW-1185">Reference proteome</keyword>
<dbReference type="PANTHER" id="PTHR43124:SF3">
    <property type="entry name" value="CHLORAMPHENICOL EFFLUX PUMP RV0191"/>
    <property type="match status" value="1"/>
</dbReference>
<feature type="transmembrane region" description="Helical" evidence="6">
    <location>
        <begin position="47"/>
        <end position="67"/>
    </location>
</feature>
<dbReference type="PROSITE" id="PS50850">
    <property type="entry name" value="MFS"/>
    <property type="match status" value="1"/>
</dbReference>
<feature type="transmembrane region" description="Helical" evidence="6">
    <location>
        <begin position="211"/>
        <end position="234"/>
    </location>
</feature>
<evidence type="ECO:0000313" key="9">
    <source>
        <dbReference type="Proteomes" id="UP000628840"/>
    </source>
</evidence>
<evidence type="ECO:0000256" key="2">
    <source>
        <dbReference type="ARBA" id="ARBA00022475"/>
    </source>
</evidence>
<dbReference type="InterPro" id="IPR036259">
    <property type="entry name" value="MFS_trans_sf"/>
</dbReference>
<feature type="transmembrane region" description="Helical" evidence="6">
    <location>
        <begin position="170"/>
        <end position="190"/>
    </location>
</feature>
<feature type="transmembrane region" description="Helical" evidence="6">
    <location>
        <begin position="146"/>
        <end position="164"/>
    </location>
</feature>
<dbReference type="EMBL" id="BMPF01000001">
    <property type="protein sequence ID" value="GGL25402.1"/>
    <property type="molecule type" value="Genomic_DNA"/>
</dbReference>
<organism evidence="8 9">
    <name type="scientific">Halarchaeum grantii</name>
    <dbReference type="NCBI Taxonomy" id="1193105"/>
    <lineage>
        <taxon>Archaea</taxon>
        <taxon>Methanobacteriati</taxon>
        <taxon>Methanobacteriota</taxon>
        <taxon>Stenosarchaea group</taxon>
        <taxon>Halobacteria</taxon>
        <taxon>Halobacteriales</taxon>
        <taxon>Halobacteriaceae</taxon>
    </lineage>
</organism>
<comment type="subcellular location">
    <subcellularLocation>
        <location evidence="1">Cell membrane</location>
        <topology evidence="1">Multi-pass membrane protein</topology>
    </subcellularLocation>
</comment>
<name>A0A830F6X7_9EURY</name>
<feature type="transmembrane region" description="Helical" evidence="6">
    <location>
        <begin position="7"/>
        <end position="27"/>
    </location>
</feature>
<evidence type="ECO:0000256" key="3">
    <source>
        <dbReference type="ARBA" id="ARBA00022692"/>
    </source>
</evidence>
<comment type="caution">
    <text evidence="8">The sequence shown here is derived from an EMBL/GenBank/DDBJ whole genome shotgun (WGS) entry which is preliminary data.</text>
</comment>
<feature type="transmembrane region" description="Helical" evidence="6">
    <location>
        <begin position="79"/>
        <end position="97"/>
    </location>
</feature>
<feature type="domain" description="Major facilitator superfamily (MFS) profile" evidence="7">
    <location>
        <begin position="11"/>
        <end position="395"/>
    </location>
</feature>
<reference evidence="8 9" key="1">
    <citation type="journal article" date="2019" name="Int. J. Syst. Evol. Microbiol.">
        <title>The Global Catalogue of Microorganisms (GCM) 10K type strain sequencing project: providing services to taxonomists for standard genome sequencing and annotation.</title>
        <authorList>
            <consortium name="The Broad Institute Genomics Platform"/>
            <consortium name="The Broad Institute Genome Sequencing Center for Infectious Disease"/>
            <person name="Wu L."/>
            <person name="Ma J."/>
        </authorList>
    </citation>
    <scope>NUCLEOTIDE SEQUENCE [LARGE SCALE GENOMIC DNA]</scope>
    <source>
        <strain evidence="8 9">JCM 19585</strain>
    </source>
</reference>
<keyword evidence="3 6" id="KW-0812">Transmembrane</keyword>
<dbReference type="Pfam" id="PF07690">
    <property type="entry name" value="MFS_1"/>
    <property type="match status" value="1"/>
</dbReference>
<keyword evidence="4 6" id="KW-1133">Transmembrane helix</keyword>